<dbReference type="Pfam" id="PF05036">
    <property type="entry name" value="SPOR"/>
    <property type="match status" value="1"/>
</dbReference>
<dbReference type="AlphaFoldDB" id="B4S9E0"/>
<evidence type="ECO:0000313" key="2">
    <source>
        <dbReference type="EMBL" id="ACF46610.1"/>
    </source>
</evidence>
<accession>B4S9E0</accession>
<protein>
    <submittedName>
        <fullName evidence="2">Sporulation domain protein</fullName>
    </submittedName>
</protein>
<proteinExistence type="predicted"/>
<dbReference type="Proteomes" id="UP000002725">
    <property type="component" value="Chromosome"/>
</dbReference>
<reference evidence="2" key="1">
    <citation type="submission" date="2008-06" db="EMBL/GenBank/DDBJ databases">
        <title>Complete sequence of chromosome of Prosthecochloris aestuarii DSM 271.</title>
        <authorList>
            <consortium name="US DOE Joint Genome Institute"/>
            <person name="Lucas S."/>
            <person name="Copeland A."/>
            <person name="Lapidus A."/>
            <person name="Glavina del Rio T."/>
            <person name="Dalin E."/>
            <person name="Tice H."/>
            <person name="Bruce D."/>
            <person name="Goodwin L."/>
            <person name="Pitluck S."/>
            <person name="Schmutz J."/>
            <person name="Larimer F."/>
            <person name="Land M."/>
            <person name="Hauser L."/>
            <person name="Kyrpides N."/>
            <person name="Anderson I."/>
            <person name="Liu Z."/>
            <person name="Li T."/>
            <person name="Zhao F."/>
            <person name="Overmann J."/>
            <person name="Bryant D.A."/>
            <person name="Richardson P."/>
        </authorList>
    </citation>
    <scope>NUCLEOTIDE SEQUENCE [LARGE SCALE GENOMIC DNA]</scope>
    <source>
        <strain evidence="2">DSM 271</strain>
    </source>
</reference>
<evidence type="ECO:0000259" key="1">
    <source>
        <dbReference type="PROSITE" id="PS51724"/>
    </source>
</evidence>
<gene>
    <name evidence="2" type="ordered locus">Paes_1592</name>
</gene>
<dbReference type="GO" id="GO:0042834">
    <property type="term" value="F:peptidoglycan binding"/>
    <property type="evidence" value="ECO:0007669"/>
    <property type="project" value="InterPro"/>
</dbReference>
<dbReference type="InterPro" id="IPR036680">
    <property type="entry name" value="SPOR-like_sf"/>
</dbReference>
<sequence>MHVFRISVITAVLLTIINLIPGTLSAQQIQQGSYREYILKYVDQDKVYLLETLSTKATKNAEKTIIQALLTEDGPLAARLFQKQLLEYPDPVLDPLSRARLASYASALGSTATASPHHASSGSESGYILQFGSFGSREYAEQFAAKIAGQVPVTVFQEGSLHKVRTKESFKKRSDAASLAAKLSINSFIRQIR</sequence>
<dbReference type="EMBL" id="CP001108">
    <property type="protein sequence ID" value="ACF46610.1"/>
    <property type="molecule type" value="Genomic_DNA"/>
</dbReference>
<dbReference type="STRING" id="290512.Paes_1592"/>
<dbReference type="Gene3D" id="3.30.70.1070">
    <property type="entry name" value="Sporulation related repeat"/>
    <property type="match status" value="1"/>
</dbReference>
<feature type="domain" description="SPOR" evidence="1">
    <location>
        <begin position="121"/>
        <end position="193"/>
    </location>
</feature>
<keyword evidence="3" id="KW-1185">Reference proteome</keyword>
<dbReference type="eggNOG" id="COG3087">
    <property type="taxonomic scope" value="Bacteria"/>
</dbReference>
<dbReference type="InterPro" id="IPR007730">
    <property type="entry name" value="SPOR-like_dom"/>
</dbReference>
<evidence type="ECO:0000313" key="3">
    <source>
        <dbReference type="Proteomes" id="UP000002725"/>
    </source>
</evidence>
<dbReference type="PROSITE" id="PS51724">
    <property type="entry name" value="SPOR"/>
    <property type="match status" value="1"/>
</dbReference>
<dbReference type="SUPFAM" id="SSF110997">
    <property type="entry name" value="Sporulation related repeat"/>
    <property type="match status" value="1"/>
</dbReference>
<name>B4S9E0_PROA2</name>
<dbReference type="RefSeq" id="WP_012506143.1">
    <property type="nucleotide sequence ID" value="NC_011059.1"/>
</dbReference>
<dbReference type="KEGG" id="paa:Paes_1592"/>
<organism evidence="2 3">
    <name type="scientific">Prosthecochloris aestuarii (strain DSM 271 / SK 413)</name>
    <dbReference type="NCBI Taxonomy" id="290512"/>
    <lineage>
        <taxon>Bacteria</taxon>
        <taxon>Pseudomonadati</taxon>
        <taxon>Chlorobiota</taxon>
        <taxon>Chlorobiia</taxon>
        <taxon>Chlorobiales</taxon>
        <taxon>Chlorobiaceae</taxon>
        <taxon>Prosthecochloris</taxon>
    </lineage>
</organism>
<dbReference type="HOGENOM" id="CLU_078507_0_0_10"/>